<keyword evidence="9" id="KW-1185">Reference proteome</keyword>
<gene>
    <name evidence="8" type="ORF">SAMN05216245_11074</name>
</gene>
<evidence type="ECO:0000313" key="8">
    <source>
        <dbReference type="EMBL" id="SFE61749.1"/>
    </source>
</evidence>
<comment type="similarity">
    <text evidence="4">Belongs to the bacterial secretin family.</text>
</comment>
<evidence type="ECO:0000256" key="3">
    <source>
        <dbReference type="ARBA" id="ARBA00023136"/>
    </source>
</evidence>
<keyword evidence="3" id="KW-0472">Membrane</keyword>
<evidence type="ECO:0000256" key="4">
    <source>
        <dbReference type="RuleBase" id="RU004003"/>
    </source>
</evidence>
<evidence type="ECO:0000256" key="2">
    <source>
        <dbReference type="ARBA" id="ARBA00022729"/>
    </source>
</evidence>
<keyword evidence="5" id="KW-0813">Transport</keyword>
<protein>
    <submittedName>
        <fullName evidence="8">Protein transport protein HofQ/type IV pilus assembly protein PilQ</fullName>
    </submittedName>
</protein>
<dbReference type="InterPro" id="IPR004845">
    <property type="entry name" value="T2SS_GspD_CS"/>
</dbReference>
<dbReference type="AlphaFoldDB" id="A0A1I2C087"/>
<feature type="domain" description="Type II/III secretion system secretin-like" evidence="6">
    <location>
        <begin position="280"/>
        <end position="437"/>
    </location>
</feature>
<dbReference type="PRINTS" id="PR00811">
    <property type="entry name" value="BCTERIALGSPD"/>
</dbReference>
<evidence type="ECO:0000256" key="1">
    <source>
        <dbReference type="ARBA" id="ARBA00004370"/>
    </source>
</evidence>
<evidence type="ECO:0000313" key="9">
    <source>
        <dbReference type="Proteomes" id="UP000198896"/>
    </source>
</evidence>
<dbReference type="PANTHER" id="PTHR30332">
    <property type="entry name" value="PROBABLE GENERAL SECRETION PATHWAY PROTEIN D"/>
    <property type="match status" value="1"/>
</dbReference>
<evidence type="ECO:0000259" key="7">
    <source>
        <dbReference type="Pfam" id="PF03958"/>
    </source>
</evidence>
<dbReference type="Gene3D" id="3.30.1370.130">
    <property type="match status" value="1"/>
</dbReference>
<feature type="domain" description="NolW-like" evidence="7">
    <location>
        <begin position="150"/>
        <end position="207"/>
    </location>
</feature>
<dbReference type="GO" id="GO:0015627">
    <property type="term" value="C:type II protein secretion system complex"/>
    <property type="evidence" value="ECO:0007669"/>
    <property type="project" value="TreeGrafter"/>
</dbReference>
<dbReference type="PANTHER" id="PTHR30332:SF24">
    <property type="entry name" value="SECRETIN GSPD-RELATED"/>
    <property type="match status" value="1"/>
</dbReference>
<dbReference type="InterPro" id="IPR005644">
    <property type="entry name" value="NolW-like"/>
</dbReference>
<dbReference type="Proteomes" id="UP000198896">
    <property type="component" value="Unassembled WGS sequence"/>
</dbReference>
<dbReference type="Gene3D" id="3.30.1370.120">
    <property type="match status" value="1"/>
</dbReference>
<organism evidence="8 9">
    <name type="scientific">Succiniclasticum ruminis DSM 9236</name>
    <dbReference type="NCBI Taxonomy" id="1123323"/>
    <lineage>
        <taxon>Bacteria</taxon>
        <taxon>Bacillati</taxon>
        <taxon>Bacillota</taxon>
        <taxon>Negativicutes</taxon>
        <taxon>Acidaminococcales</taxon>
        <taxon>Acidaminococcaceae</taxon>
        <taxon>Succiniclasticum</taxon>
    </lineage>
</organism>
<dbReference type="GO" id="GO:0009279">
    <property type="term" value="C:cell outer membrane"/>
    <property type="evidence" value="ECO:0007669"/>
    <property type="project" value="UniProtKB-SubCell"/>
</dbReference>
<dbReference type="InterPro" id="IPR004846">
    <property type="entry name" value="T2SS/T3SS_dom"/>
</dbReference>
<keyword evidence="2" id="KW-0732">Signal</keyword>
<sequence>MNIPFKLNLFDVSKVFITICAFFLAIVLAKTAGAEVPAGFLSAESFTLQVEKQHNSKPGYRPNGTSLISLSVKDASLKEIAAALTKLSGKSVIADTKIQEPVTLQLENVSLHTALETLAAVQGLSYTENGSVILISRDDTLKKLSAGFYTFPLNYARAEDLQKPLSAVLNTGKLAADAGSNSLLFNGSPAEARKIKEALQTLDKTTQQVTLEAKILSISQSDEKSLGIQWNWDTLPQYNKEKHDNTASPGNRAANTADKGHLRLWRGTGAQFQFSATLNALITSGKAKVLATPSLITLPGKEASIFIGSHIPVVTEKHNNGESTYSTEYVDAGIKLKYTPIVSDDGYITSAVHTEVSTPTLISELKNYRINSRTADTNVRMRNGETLVIGGLISEEEQKQLQQIPFLSKIPLLGFLFKNRYRSKSKTEVIMLLTPYLSDAGTSPAIYGSGEAALRKTADRY</sequence>
<dbReference type="Pfam" id="PF00263">
    <property type="entry name" value="Secretin"/>
    <property type="match status" value="1"/>
</dbReference>
<dbReference type="STRING" id="1123323.SAMN05216245_11074"/>
<dbReference type="OrthoDB" id="9779724at2"/>
<dbReference type="Pfam" id="PF03958">
    <property type="entry name" value="Secretin_N"/>
    <property type="match status" value="1"/>
</dbReference>
<name>A0A1I2C087_9FIRM</name>
<proteinExistence type="inferred from homology"/>
<dbReference type="InterPro" id="IPR001775">
    <property type="entry name" value="GspD/PilQ"/>
</dbReference>
<dbReference type="RefSeq" id="WP_093913732.1">
    <property type="nucleotide sequence ID" value="NZ_FONL01000010.1"/>
</dbReference>
<accession>A0A1I2C087</accession>
<evidence type="ECO:0000259" key="6">
    <source>
        <dbReference type="Pfam" id="PF00263"/>
    </source>
</evidence>
<dbReference type="InterPro" id="IPR050810">
    <property type="entry name" value="Bact_Secretion_Sys_Channel"/>
</dbReference>
<dbReference type="InterPro" id="IPR038591">
    <property type="entry name" value="NolW-like_sf"/>
</dbReference>
<dbReference type="GO" id="GO:0009306">
    <property type="term" value="P:protein secretion"/>
    <property type="evidence" value="ECO:0007669"/>
    <property type="project" value="InterPro"/>
</dbReference>
<dbReference type="EMBL" id="FONL01000010">
    <property type="protein sequence ID" value="SFE61749.1"/>
    <property type="molecule type" value="Genomic_DNA"/>
</dbReference>
<evidence type="ECO:0000256" key="5">
    <source>
        <dbReference type="RuleBase" id="RU004004"/>
    </source>
</evidence>
<reference evidence="8 9" key="1">
    <citation type="submission" date="2016-10" db="EMBL/GenBank/DDBJ databases">
        <authorList>
            <person name="de Groot N.N."/>
        </authorList>
    </citation>
    <scope>NUCLEOTIDE SEQUENCE [LARGE SCALE GENOMIC DNA]</scope>
    <source>
        <strain evidence="8 9">DSM 9236</strain>
    </source>
</reference>
<comment type="subcellular location">
    <subcellularLocation>
        <location evidence="5">Cell outer membrane</location>
    </subcellularLocation>
    <subcellularLocation>
        <location evidence="1">Membrane</location>
    </subcellularLocation>
</comment>
<dbReference type="PROSITE" id="PS00875">
    <property type="entry name" value="T2SP_D"/>
    <property type="match status" value="1"/>
</dbReference>